<dbReference type="PANTHER" id="PTHR12243:SF60">
    <property type="entry name" value="SI:CH211-15D5.12-RELATED"/>
    <property type="match status" value="1"/>
</dbReference>
<dbReference type="SMART" id="SM00595">
    <property type="entry name" value="MADF"/>
    <property type="match status" value="1"/>
</dbReference>
<accession>A0A9P0BPX6</accession>
<evidence type="ECO:0000256" key="2">
    <source>
        <dbReference type="SAM" id="MobiDB-lite"/>
    </source>
</evidence>
<dbReference type="GO" id="GO:0005667">
    <property type="term" value="C:transcription regulator complex"/>
    <property type="evidence" value="ECO:0007669"/>
    <property type="project" value="TreeGrafter"/>
</dbReference>
<dbReference type="PROSITE" id="PS51029">
    <property type="entry name" value="MADF"/>
    <property type="match status" value="1"/>
</dbReference>
<reference evidence="5" key="1">
    <citation type="submission" date="2021-12" db="EMBL/GenBank/DDBJ databases">
        <authorList>
            <person name="King R."/>
        </authorList>
    </citation>
    <scope>NUCLEOTIDE SEQUENCE</scope>
</reference>
<evidence type="ECO:0000256" key="1">
    <source>
        <dbReference type="PROSITE-ProRule" id="PRU00371"/>
    </source>
</evidence>
<feature type="domain" description="MADF" evidence="3">
    <location>
        <begin position="91"/>
        <end position="174"/>
    </location>
</feature>
<evidence type="ECO:0008006" key="7">
    <source>
        <dbReference type="Google" id="ProtNLM"/>
    </source>
</evidence>
<dbReference type="OrthoDB" id="6147983at2759"/>
<dbReference type="GO" id="GO:0005634">
    <property type="term" value="C:nucleus"/>
    <property type="evidence" value="ECO:0007669"/>
    <property type="project" value="UniProtKB-SubCell"/>
</dbReference>
<keyword evidence="6" id="KW-1185">Reference proteome</keyword>
<feature type="compositionally biased region" description="Basic residues" evidence="2">
    <location>
        <begin position="31"/>
        <end position="53"/>
    </location>
</feature>
<sequence>MLCRDLASSCRVDSRRLGSWSACREPAERRARGRARRGTGRRRRGAGGARHTRGAAANRHSAVPRSAAARRNVPNEQTHATRHKNMALEIQLINQIEKHELLYNFNLPEYNRKDMVEDAWANIAANTNMSISDCKEKWRNIRSSFLRSMKPSGYKVKKPYYLSEYLKFILPFLKPISGIENTDDQYDSQQNTTNEVGVVVDFIKAEPNDGDNEENIENNADNTILSDLLSRRTATLRKRRRFVPKKNCTEIRNRGKLVTSSIQRNYSSVPDLNASSNNAMRMFLMSLLPELETMTQDQVRMFKIKSMMLIDEIKVNYNQVRKDLQSNSNERLQKRLINLLLKNLQSSSNGNES</sequence>
<dbReference type="PROSITE" id="PS51031">
    <property type="entry name" value="BESS"/>
    <property type="match status" value="1"/>
</dbReference>
<dbReference type="Pfam" id="PF10545">
    <property type="entry name" value="MADF_DNA_bdg"/>
    <property type="match status" value="1"/>
</dbReference>
<dbReference type="EMBL" id="LR824016">
    <property type="protein sequence ID" value="CAH0584106.1"/>
    <property type="molecule type" value="Genomic_DNA"/>
</dbReference>
<dbReference type="InterPro" id="IPR006578">
    <property type="entry name" value="MADF-dom"/>
</dbReference>
<dbReference type="AlphaFoldDB" id="A0A9P0BPX6"/>
<comment type="subcellular location">
    <subcellularLocation>
        <location evidence="1">Nucleus</location>
    </subcellularLocation>
</comment>
<dbReference type="InterPro" id="IPR004210">
    <property type="entry name" value="BESS_motif"/>
</dbReference>
<name>A0A9P0BPX6_CHRIL</name>
<evidence type="ECO:0000313" key="6">
    <source>
        <dbReference type="Proteomes" id="UP001154114"/>
    </source>
</evidence>
<dbReference type="GO" id="GO:0006357">
    <property type="term" value="P:regulation of transcription by RNA polymerase II"/>
    <property type="evidence" value="ECO:0007669"/>
    <property type="project" value="TreeGrafter"/>
</dbReference>
<evidence type="ECO:0000259" key="3">
    <source>
        <dbReference type="PROSITE" id="PS51029"/>
    </source>
</evidence>
<dbReference type="Pfam" id="PF02944">
    <property type="entry name" value="BESS"/>
    <property type="match status" value="1"/>
</dbReference>
<dbReference type="GO" id="GO:0003677">
    <property type="term" value="F:DNA binding"/>
    <property type="evidence" value="ECO:0007669"/>
    <property type="project" value="InterPro"/>
</dbReference>
<keyword evidence="1" id="KW-0539">Nucleus</keyword>
<evidence type="ECO:0000313" key="5">
    <source>
        <dbReference type="EMBL" id="CAH0584106.1"/>
    </source>
</evidence>
<evidence type="ECO:0000259" key="4">
    <source>
        <dbReference type="PROSITE" id="PS51031"/>
    </source>
</evidence>
<protein>
    <recommendedName>
        <fullName evidence="7">MADF domain-containing protein</fullName>
    </recommendedName>
</protein>
<proteinExistence type="predicted"/>
<feature type="domain" description="BESS" evidence="4">
    <location>
        <begin position="277"/>
        <end position="316"/>
    </location>
</feature>
<dbReference type="PANTHER" id="PTHR12243">
    <property type="entry name" value="MADF DOMAIN TRANSCRIPTION FACTOR"/>
    <property type="match status" value="1"/>
</dbReference>
<dbReference type="Proteomes" id="UP001154114">
    <property type="component" value="Chromosome 13"/>
</dbReference>
<dbReference type="InterPro" id="IPR039353">
    <property type="entry name" value="TF_Adf1"/>
</dbReference>
<gene>
    <name evidence="5" type="ORF">CINC_LOCUS2354</name>
</gene>
<feature type="region of interest" description="Disordered" evidence="2">
    <location>
        <begin position="27"/>
        <end position="82"/>
    </location>
</feature>
<organism evidence="5 6">
    <name type="scientific">Chrysodeixis includens</name>
    <name type="common">Soybean looper</name>
    <name type="synonym">Pseudoplusia includens</name>
    <dbReference type="NCBI Taxonomy" id="689277"/>
    <lineage>
        <taxon>Eukaryota</taxon>
        <taxon>Metazoa</taxon>
        <taxon>Ecdysozoa</taxon>
        <taxon>Arthropoda</taxon>
        <taxon>Hexapoda</taxon>
        <taxon>Insecta</taxon>
        <taxon>Pterygota</taxon>
        <taxon>Neoptera</taxon>
        <taxon>Endopterygota</taxon>
        <taxon>Lepidoptera</taxon>
        <taxon>Glossata</taxon>
        <taxon>Ditrysia</taxon>
        <taxon>Noctuoidea</taxon>
        <taxon>Noctuidae</taxon>
        <taxon>Plusiinae</taxon>
        <taxon>Chrysodeixis</taxon>
    </lineage>
</organism>